<name>A0A9X3F7D4_9BACT</name>
<keyword evidence="3" id="KW-1185">Reference proteome</keyword>
<dbReference type="InterPro" id="IPR014907">
    <property type="entry name" value="BT4734-like_N"/>
</dbReference>
<evidence type="ECO:0000313" key="3">
    <source>
        <dbReference type="Proteomes" id="UP001145087"/>
    </source>
</evidence>
<gene>
    <name evidence="2" type="ORF">OU798_16025</name>
</gene>
<dbReference type="AlphaFoldDB" id="A0A9X3F7D4"/>
<proteinExistence type="predicted"/>
<dbReference type="EMBL" id="JAPOHD010000029">
    <property type="protein sequence ID" value="MCY1721863.1"/>
    <property type="molecule type" value="Genomic_DNA"/>
</dbReference>
<evidence type="ECO:0000259" key="1">
    <source>
        <dbReference type="Pfam" id="PF08800"/>
    </source>
</evidence>
<sequence length="183" mass="21378">MKKQPQFSYYDAPVKNVIPRKTITFADVYRALSGNFLKEHTQQLRLIADKTKNREFKATYFPYVTFSGTFSKRNEKGLIQHSGLIALDFDHVENVQALKNKLLLDNHFYTELLFISPNGNGIKWIIKIDTSRKYSHADWFQILSNYIKSTYEIEVDKACKDVSRATFLCYDPDAYINPKYLVI</sequence>
<reference evidence="2" key="1">
    <citation type="submission" date="2022-11" db="EMBL/GenBank/DDBJ databases">
        <title>Marilongibacter aestuarii gen. nov., sp. nov., isolated from tidal flat sediment.</title>
        <authorList>
            <person name="Jiayan W."/>
        </authorList>
    </citation>
    <scope>NUCLEOTIDE SEQUENCE</scope>
    <source>
        <strain evidence="2">Z1-6</strain>
    </source>
</reference>
<evidence type="ECO:0000313" key="2">
    <source>
        <dbReference type="EMBL" id="MCY1721863.1"/>
    </source>
</evidence>
<dbReference type="RefSeq" id="WP_343334192.1">
    <property type="nucleotide sequence ID" value="NZ_JAPOHD010000029.1"/>
</dbReference>
<accession>A0A9X3F7D4</accession>
<dbReference type="Proteomes" id="UP001145087">
    <property type="component" value="Unassembled WGS sequence"/>
</dbReference>
<dbReference type="Pfam" id="PF08800">
    <property type="entry name" value="BT4734-like_N"/>
    <property type="match status" value="1"/>
</dbReference>
<comment type="caution">
    <text evidence="2">The sequence shown here is derived from an EMBL/GenBank/DDBJ whole genome shotgun (WGS) entry which is preliminary data.</text>
</comment>
<feature type="domain" description="BT4734-like N-terminal" evidence="1">
    <location>
        <begin position="56"/>
        <end position="175"/>
    </location>
</feature>
<organism evidence="2 3">
    <name type="scientific">Draconibacterium aestuarii</name>
    <dbReference type="NCBI Taxonomy" id="2998507"/>
    <lineage>
        <taxon>Bacteria</taxon>
        <taxon>Pseudomonadati</taxon>
        <taxon>Bacteroidota</taxon>
        <taxon>Bacteroidia</taxon>
        <taxon>Marinilabiliales</taxon>
        <taxon>Prolixibacteraceae</taxon>
        <taxon>Draconibacterium</taxon>
    </lineage>
</organism>
<protein>
    <recommendedName>
        <fullName evidence="1">BT4734-like N-terminal domain-containing protein</fullName>
    </recommendedName>
</protein>